<evidence type="ECO:0000313" key="4">
    <source>
        <dbReference type="Proteomes" id="UP000549250"/>
    </source>
</evidence>
<comment type="caution">
    <text evidence="3">The sequence shown here is derived from an EMBL/GenBank/DDBJ whole genome shotgun (WGS) entry which is preliminary data.</text>
</comment>
<dbReference type="InterPro" id="IPR050261">
    <property type="entry name" value="FrsA_esterase"/>
</dbReference>
<dbReference type="SUPFAM" id="SSF53474">
    <property type="entry name" value="alpha/beta-Hydrolases"/>
    <property type="match status" value="1"/>
</dbReference>
<evidence type="ECO:0000256" key="1">
    <source>
        <dbReference type="SAM" id="SignalP"/>
    </source>
</evidence>
<reference evidence="3 4" key="1">
    <citation type="submission" date="2020-08" db="EMBL/GenBank/DDBJ databases">
        <title>Genomic Encyclopedia of Type Strains, Phase III (KMG-III): the genomes of soil and plant-associated and newly described type strains.</title>
        <authorList>
            <person name="Whitman W."/>
        </authorList>
    </citation>
    <scope>NUCLEOTIDE SEQUENCE [LARGE SCALE GENOMIC DNA]</scope>
    <source>
        <strain evidence="3 4">CECT 4462</strain>
    </source>
</reference>
<dbReference type="Gene3D" id="3.40.50.1820">
    <property type="entry name" value="alpha/beta hydrolase"/>
    <property type="match status" value="1"/>
</dbReference>
<dbReference type="Pfam" id="PF01738">
    <property type="entry name" value="DLH"/>
    <property type="match status" value="1"/>
</dbReference>
<dbReference type="GO" id="GO:0016787">
    <property type="term" value="F:hydrolase activity"/>
    <property type="evidence" value="ECO:0007669"/>
    <property type="project" value="UniProtKB-KW"/>
</dbReference>
<protein>
    <submittedName>
        <fullName evidence="3">Dienelactone hydrolase</fullName>
    </submittedName>
</protein>
<keyword evidence="1" id="KW-0732">Signal</keyword>
<sequence>MRQALSGLLLTCSTLAAADIQTREIPYTAEDGTTMVGYHAYDDTIQGPRPGIIVVHEFWGLNDHARERAREMAKLGYSTLAIDMYGEGKVAEHPQDAKAFMQAALQNAETTRSRFMAGMELLQRQPQTDPRRIGAAGYCFGGRVVLEMARQGVPLAGVVSFHGALVTRNPATPGAVKARVLVEHGAADSMVTADDVAAISAEMVKAGVDYQLVSHPGAKHAFTNPAADENSKKGLDVAYNKRADERSWADMTLFFKRTFDD</sequence>
<dbReference type="PANTHER" id="PTHR22946:SF0">
    <property type="entry name" value="DIENELACTONE HYDROLASE DOMAIN-CONTAINING PROTEIN"/>
    <property type="match status" value="1"/>
</dbReference>
<feature type="signal peptide" evidence="1">
    <location>
        <begin position="1"/>
        <end position="18"/>
    </location>
</feature>
<dbReference type="PANTHER" id="PTHR22946">
    <property type="entry name" value="DIENELACTONE HYDROLASE DOMAIN-CONTAINING PROTEIN-RELATED"/>
    <property type="match status" value="1"/>
</dbReference>
<evidence type="ECO:0000259" key="2">
    <source>
        <dbReference type="Pfam" id="PF01738"/>
    </source>
</evidence>
<dbReference type="EMBL" id="JACHXI010000022">
    <property type="protein sequence ID" value="MBB3104966.1"/>
    <property type="molecule type" value="Genomic_DNA"/>
</dbReference>
<dbReference type="InterPro" id="IPR002925">
    <property type="entry name" value="Dienelactn_hydro"/>
</dbReference>
<evidence type="ECO:0000313" key="3">
    <source>
        <dbReference type="EMBL" id="MBB3104966.1"/>
    </source>
</evidence>
<dbReference type="Proteomes" id="UP000549250">
    <property type="component" value="Unassembled WGS sequence"/>
</dbReference>
<dbReference type="InterPro" id="IPR029058">
    <property type="entry name" value="AB_hydrolase_fold"/>
</dbReference>
<keyword evidence="3" id="KW-0378">Hydrolase</keyword>
<organism evidence="3 4">
    <name type="scientific">Azomonas macrocytogenes</name>
    <name type="common">Azotobacter macrocytogenes</name>
    <dbReference type="NCBI Taxonomy" id="69962"/>
    <lineage>
        <taxon>Bacteria</taxon>
        <taxon>Pseudomonadati</taxon>
        <taxon>Pseudomonadota</taxon>
        <taxon>Gammaproteobacteria</taxon>
        <taxon>Pseudomonadales</taxon>
        <taxon>Pseudomonadaceae</taxon>
        <taxon>Azomonas</taxon>
    </lineage>
</organism>
<dbReference type="AlphaFoldDB" id="A0A839T925"/>
<name>A0A839T925_AZOMA</name>
<accession>A0A839T925</accession>
<dbReference type="RefSeq" id="WP_183167819.1">
    <property type="nucleotide sequence ID" value="NZ_JACHXI010000022.1"/>
</dbReference>
<proteinExistence type="predicted"/>
<keyword evidence="4" id="KW-1185">Reference proteome</keyword>
<feature type="domain" description="Dienelactone hydrolase" evidence="2">
    <location>
        <begin position="37"/>
        <end position="258"/>
    </location>
</feature>
<feature type="chain" id="PRO_5032377446" evidence="1">
    <location>
        <begin position="19"/>
        <end position="261"/>
    </location>
</feature>
<gene>
    <name evidence="3" type="ORF">FHR87_003395</name>
</gene>